<dbReference type="PANTHER" id="PTHR46016:SF1">
    <property type="entry name" value="RING-TYPE DOMAIN-CONTAINING PROTEIN"/>
    <property type="match status" value="1"/>
</dbReference>
<evidence type="ECO:0000256" key="4">
    <source>
        <dbReference type="PROSITE-ProRule" id="PRU00175"/>
    </source>
</evidence>
<evidence type="ECO:0000256" key="5">
    <source>
        <dbReference type="SAM" id="MobiDB-lite"/>
    </source>
</evidence>
<dbReference type="InterPro" id="IPR013083">
    <property type="entry name" value="Znf_RING/FYVE/PHD"/>
</dbReference>
<dbReference type="InterPro" id="IPR017907">
    <property type="entry name" value="Znf_RING_CS"/>
</dbReference>
<dbReference type="SUPFAM" id="SSF57850">
    <property type="entry name" value="RING/U-box"/>
    <property type="match status" value="1"/>
</dbReference>
<gene>
    <name evidence="7" type="ORF">AMON00008_LOCUS13582</name>
</gene>
<feature type="region of interest" description="Disordered" evidence="5">
    <location>
        <begin position="254"/>
        <end position="291"/>
    </location>
</feature>
<reference evidence="7" key="1">
    <citation type="submission" date="2021-01" db="EMBL/GenBank/DDBJ databases">
        <authorList>
            <person name="Corre E."/>
            <person name="Pelletier E."/>
            <person name="Niang G."/>
            <person name="Scheremetjew M."/>
            <person name="Finn R."/>
            <person name="Kale V."/>
            <person name="Holt S."/>
            <person name="Cochrane G."/>
            <person name="Meng A."/>
            <person name="Brown T."/>
            <person name="Cohen L."/>
        </authorList>
    </citation>
    <scope>NUCLEOTIDE SEQUENCE</scope>
    <source>
        <strain evidence="7">CCMP3105</strain>
    </source>
</reference>
<dbReference type="PANTHER" id="PTHR46016">
    <property type="entry name" value="ZINC FINGER, RING/FYVE/PHD-TYPE"/>
    <property type="match status" value="1"/>
</dbReference>
<dbReference type="EMBL" id="HBNR01020465">
    <property type="protein sequence ID" value="CAE4573963.1"/>
    <property type="molecule type" value="Transcribed_RNA"/>
</dbReference>
<dbReference type="GO" id="GO:0006511">
    <property type="term" value="P:ubiquitin-dependent protein catabolic process"/>
    <property type="evidence" value="ECO:0007669"/>
    <property type="project" value="TreeGrafter"/>
</dbReference>
<name>A0A7S4Q6I2_9DINO</name>
<dbReference type="GO" id="GO:0061630">
    <property type="term" value="F:ubiquitin protein ligase activity"/>
    <property type="evidence" value="ECO:0007669"/>
    <property type="project" value="TreeGrafter"/>
</dbReference>
<proteinExistence type="predicted"/>
<organism evidence="7">
    <name type="scientific">Alexandrium monilatum</name>
    <dbReference type="NCBI Taxonomy" id="311494"/>
    <lineage>
        <taxon>Eukaryota</taxon>
        <taxon>Sar</taxon>
        <taxon>Alveolata</taxon>
        <taxon>Dinophyceae</taxon>
        <taxon>Gonyaulacales</taxon>
        <taxon>Pyrocystaceae</taxon>
        <taxon>Alexandrium</taxon>
    </lineage>
</organism>
<dbReference type="PROSITE" id="PS00518">
    <property type="entry name" value="ZF_RING_1"/>
    <property type="match status" value="1"/>
</dbReference>
<dbReference type="GO" id="GO:0008270">
    <property type="term" value="F:zinc ion binding"/>
    <property type="evidence" value="ECO:0007669"/>
    <property type="project" value="UniProtKB-KW"/>
</dbReference>
<dbReference type="CDD" id="cd16449">
    <property type="entry name" value="RING-HC"/>
    <property type="match status" value="1"/>
</dbReference>
<evidence type="ECO:0000256" key="2">
    <source>
        <dbReference type="ARBA" id="ARBA00022771"/>
    </source>
</evidence>
<dbReference type="AlphaFoldDB" id="A0A7S4Q6I2"/>
<evidence type="ECO:0000256" key="3">
    <source>
        <dbReference type="ARBA" id="ARBA00022833"/>
    </source>
</evidence>
<evidence type="ECO:0000259" key="6">
    <source>
        <dbReference type="PROSITE" id="PS50089"/>
    </source>
</evidence>
<feature type="domain" description="RING-type" evidence="6">
    <location>
        <begin position="70"/>
        <end position="111"/>
    </location>
</feature>
<dbReference type="InterPro" id="IPR001841">
    <property type="entry name" value="Znf_RING"/>
</dbReference>
<accession>A0A7S4Q6I2</accession>
<feature type="compositionally biased region" description="Acidic residues" evidence="5">
    <location>
        <begin position="254"/>
        <end position="274"/>
    </location>
</feature>
<keyword evidence="1" id="KW-0479">Metal-binding</keyword>
<protein>
    <recommendedName>
        <fullName evidence="6">RING-type domain-containing protein</fullName>
    </recommendedName>
</protein>
<evidence type="ECO:0000313" key="7">
    <source>
        <dbReference type="EMBL" id="CAE4573963.1"/>
    </source>
</evidence>
<dbReference type="GO" id="GO:0000209">
    <property type="term" value="P:protein polyubiquitination"/>
    <property type="evidence" value="ECO:0007669"/>
    <property type="project" value="TreeGrafter"/>
</dbReference>
<keyword evidence="2 4" id="KW-0863">Zinc-finger</keyword>
<dbReference type="Gene3D" id="3.30.40.10">
    <property type="entry name" value="Zinc/RING finger domain, C3HC4 (zinc finger)"/>
    <property type="match status" value="1"/>
</dbReference>
<dbReference type="PROSITE" id="PS50089">
    <property type="entry name" value="ZF_RING_2"/>
    <property type="match status" value="1"/>
</dbReference>
<keyword evidence="3" id="KW-0862">Zinc</keyword>
<sequence length="291" mass="31783">MAQAGTAQADLHHGGQLRMLLSHLCRLKAGADARGQAPPASAAGRPASAAMGLKEEDLLDAAAISETLKCPVCFEVFDDPVFCGGRPCQHVFCRECAEKALRQTAQCPTCRAEVHGEDLQPHQAIRSLLDEMLTRCPRGCGWTGRRDARDAHVDNCPLAKLEAASAKLAQFADVSRQLSERDSRIAELEARVAEQDVQVVGVSRQLVAREVRIQELEAHVAKQDAALLMLRKRLAEVLGEDSCLVCPPDGYTDCQEESSMEQAEEMEQPEEMCCLEESRHAPDEAGGELWL</sequence>
<dbReference type="SMART" id="SM00184">
    <property type="entry name" value="RING"/>
    <property type="match status" value="1"/>
</dbReference>
<dbReference type="InterPro" id="IPR051438">
    <property type="entry name" value="RNF_E3_ubiq-protein_ligase"/>
</dbReference>
<evidence type="ECO:0000256" key="1">
    <source>
        <dbReference type="ARBA" id="ARBA00022723"/>
    </source>
</evidence>
<dbReference type="Pfam" id="PF13923">
    <property type="entry name" value="zf-C3HC4_2"/>
    <property type="match status" value="1"/>
</dbReference>